<reference evidence="2" key="1">
    <citation type="journal article" date="2015" name="Nature">
        <title>Complex archaea that bridge the gap between prokaryotes and eukaryotes.</title>
        <authorList>
            <person name="Spang A."/>
            <person name="Saw J.H."/>
            <person name="Jorgensen S.L."/>
            <person name="Zaremba-Niedzwiedzka K."/>
            <person name="Martijn J."/>
            <person name="Lind A.E."/>
            <person name="van Eijk R."/>
            <person name="Schleper C."/>
            <person name="Guy L."/>
            <person name="Ettema T.J."/>
        </authorList>
    </citation>
    <scope>NUCLEOTIDE SEQUENCE</scope>
</reference>
<dbReference type="AlphaFoldDB" id="A0A0F9GJ83"/>
<dbReference type="EMBL" id="LAZR01019969">
    <property type="protein sequence ID" value="KKL90591.1"/>
    <property type="molecule type" value="Genomic_DNA"/>
</dbReference>
<comment type="caution">
    <text evidence="2">The sequence shown here is derived from an EMBL/GenBank/DDBJ whole genome shotgun (WGS) entry which is preliminary data.</text>
</comment>
<feature type="transmembrane region" description="Helical" evidence="1">
    <location>
        <begin position="37"/>
        <end position="59"/>
    </location>
</feature>
<evidence type="ECO:0000313" key="2">
    <source>
        <dbReference type="EMBL" id="KKL90591.1"/>
    </source>
</evidence>
<proteinExistence type="predicted"/>
<gene>
    <name evidence="2" type="ORF">LCGC14_1903150</name>
</gene>
<name>A0A0F9GJ83_9ZZZZ</name>
<accession>A0A0F9GJ83</accession>
<feature type="transmembrane region" description="Helical" evidence="1">
    <location>
        <begin position="7"/>
        <end position="31"/>
    </location>
</feature>
<keyword evidence="1" id="KW-0472">Membrane</keyword>
<protein>
    <submittedName>
        <fullName evidence="2">Uncharacterized protein</fullName>
    </submittedName>
</protein>
<evidence type="ECO:0000256" key="1">
    <source>
        <dbReference type="SAM" id="Phobius"/>
    </source>
</evidence>
<keyword evidence="1" id="KW-0812">Transmembrane</keyword>
<organism evidence="2">
    <name type="scientific">marine sediment metagenome</name>
    <dbReference type="NCBI Taxonomy" id="412755"/>
    <lineage>
        <taxon>unclassified sequences</taxon>
        <taxon>metagenomes</taxon>
        <taxon>ecological metagenomes</taxon>
    </lineage>
</organism>
<keyword evidence="1" id="KW-1133">Transmembrane helix</keyword>
<sequence length="90" mass="9750">MPFLKLLFSLPGIGMMIGTVLTVIFVGLTGVSIYQGFYVSAIVTFFGATAFFIIAYIGYRLQRKIDAVAKLAGVAAKDISVELVNRVKKV</sequence>